<dbReference type="Proteomes" id="UP001253595">
    <property type="component" value="Unassembled WGS sequence"/>
</dbReference>
<keyword evidence="1" id="KW-0472">Membrane</keyword>
<name>A0ABU1UXK1_9GAMM</name>
<comment type="caution">
    <text evidence="2">The sequence shown here is derived from an EMBL/GenBank/DDBJ whole genome shotgun (WGS) entry which is preliminary data.</text>
</comment>
<dbReference type="PANTHER" id="PTHR28008:SF1">
    <property type="entry name" value="DOMAIN PROTEIN, PUTATIVE (AFU_ORTHOLOGUE AFUA_3G10980)-RELATED"/>
    <property type="match status" value="1"/>
</dbReference>
<gene>
    <name evidence="2" type="ORF">J2X05_001912</name>
</gene>
<dbReference type="RefSeq" id="WP_310071715.1">
    <property type="nucleotide sequence ID" value="NZ_JAVDVX010000003.1"/>
</dbReference>
<feature type="transmembrane region" description="Helical" evidence="1">
    <location>
        <begin position="91"/>
        <end position="108"/>
    </location>
</feature>
<feature type="transmembrane region" description="Helical" evidence="1">
    <location>
        <begin position="37"/>
        <end position="54"/>
    </location>
</feature>
<keyword evidence="1" id="KW-0812">Transmembrane</keyword>
<evidence type="ECO:0000313" key="2">
    <source>
        <dbReference type="EMBL" id="MDR7089890.1"/>
    </source>
</evidence>
<organism evidence="2 3">
    <name type="scientific">Cellvibrio fibrivorans</name>
    <dbReference type="NCBI Taxonomy" id="126350"/>
    <lineage>
        <taxon>Bacteria</taxon>
        <taxon>Pseudomonadati</taxon>
        <taxon>Pseudomonadota</taxon>
        <taxon>Gammaproteobacteria</taxon>
        <taxon>Cellvibrionales</taxon>
        <taxon>Cellvibrionaceae</taxon>
        <taxon>Cellvibrio</taxon>
    </lineage>
</organism>
<feature type="transmembrane region" description="Helical" evidence="1">
    <location>
        <begin position="61"/>
        <end position="79"/>
    </location>
</feature>
<sequence length="134" mass="15011">MFWRLLCVAQFYSLLAIYTYLGLTPHPENSIPVFNDLLMHFAGYCVAAISISFARPTWPLWQRAAFLIVYSIAIELGQHLNPPRTFSGMDILANGSGVLLGLMTVVLLEKTISPFAKLLYWKTTAQLTDIKSGK</sequence>
<evidence type="ECO:0000313" key="3">
    <source>
        <dbReference type="Proteomes" id="UP001253595"/>
    </source>
</evidence>
<accession>A0ABU1UXK1</accession>
<dbReference type="EMBL" id="JAVDVX010000003">
    <property type="protein sequence ID" value="MDR7089890.1"/>
    <property type="molecule type" value="Genomic_DNA"/>
</dbReference>
<evidence type="ECO:0000256" key="1">
    <source>
        <dbReference type="SAM" id="Phobius"/>
    </source>
</evidence>
<reference evidence="2 3" key="1">
    <citation type="submission" date="2023-07" db="EMBL/GenBank/DDBJ databases">
        <title>Sorghum-associated microbial communities from plants grown in Nebraska, USA.</title>
        <authorList>
            <person name="Schachtman D."/>
        </authorList>
    </citation>
    <scope>NUCLEOTIDE SEQUENCE [LARGE SCALE GENOMIC DNA]</scope>
    <source>
        <strain evidence="2 3">BE190</strain>
    </source>
</reference>
<protein>
    <submittedName>
        <fullName evidence="2">VanZ family protein</fullName>
    </submittedName>
</protein>
<proteinExistence type="predicted"/>
<dbReference type="PANTHER" id="PTHR28008">
    <property type="entry name" value="DOMAIN PROTEIN, PUTATIVE (AFU_ORTHOLOGUE AFUA_3G10980)-RELATED"/>
    <property type="match status" value="1"/>
</dbReference>
<keyword evidence="3" id="KW-1185">Reference proteome</keyword>
<keyword evidence="1" id="KW-1133">Transmembrane helix</keyword>